<accession>A0A1J0A7P5</accession>
<organism evidence="1 2">
    <name type="scientific">Vagococcus teuberi</name>
    <dbReference type="NCBI Taxonomy" id="519472"/>
    <lineage>
        <taxon>Bacteria</taxon>
        <taxon>Bacillati</taxon>
        <taxon>Bacillota</taxon>
        <taxon>Bacilli</taxon>
        <taxon>Lactobacillales</taxon>
        <taxon>Enterococcaceae</taxon>
        <taxon>Vagococcus</taxon>
    </lineage>
</organism>
<dbReference type="RefSeq" id="WP_071457574.1">
    <property type="nucleotide sequence ID" value="NZ_CP017267.1"/>
</dbReference>
<dbReference type="STRING" id="519472.BHY08_09175"/>
<protein>
    <submittedName>
        <fullName evidence="1">Uncharacterized protein</fullName>
    </submittedName>
</protein>
<proteinExistence type="predicted"/>
<evidence type="ECO:0000313" key="2">
    <source>
        <dbReference type="Proteomes" id="UP000191200"/>
    </source>
</evidence>
<evidence type="ECO:0000313" key="1">
    <source>
        <dbReference type="EMBL" id="APB31964.1"/>
    </source>
</evidence>
<keyword evidence="2" id="KW-1185">Reference proteome</keyword>
<dbReference type="KEGG" id="vte:BHY08_09175"/>
<reference evidence="1 2" key="1">
    <citation type="submission" date="2016-09" db="EMBL/GenBank/DDBJ databases">
        <title>Vagococcus teuberi sp. nov., isolated from the Malian artisanal sour milk fene.</title>
        <authorList>
            <person name="Wullschleger S."/>
            <person name="Seifert C."/>
            <person name="Baumgartner S."/>
            <person name="Lacroix C."/>
            <person name="Bonfoh B."/>
            <person name="Stevens M.J."/>
            <person name="Meile L."/>
        </authorList>
    </citation>
    <scope>NUCLEOTIDE SEQUENCE [LARGE SCALE GENOMIC DNA]</scope>
    <source>
        <strain evidence="1 2">DSM 21459</strain>
    </source>
</reference>
<dbReference type="EMBL" id="CP017267">
    <property type="protein sequence ID" value="APB31964.1"/>
    <property type="molecule type" value="Genomic_DNA"/>
</dbReference>
<dbReference type="OrthoDB" id="2339610at2"/>
<dbReference type="Proteomes" id="UP000191200">
    <property type="component" value="Chromosome"/>
</dbReference>
<gene>
    <name evidence="1" type="ORF">BHY08_09175</name>
</gene>
<name>A0A1J0A7P5_9ENTE</name>
<dbReference type="AlphaFoldDB" id="A0A1J0A7P5"/>
<sequence length="118" mass="13933">MNRIGIFFICSNGEIIANHIPYKKGRMLNGLYDSNSDHWELFDSLIFKFDTDDYINVPRGRVIFDELNNQSIIYIDKCYLSDKKVLKKIIKSFQVKNYVIKTDIHYQCPNCLGNIWDD</sequence>